<evidence type="ECO:0000256" key="2">
    <source>
        <dbReference type="ARBA" id="ARBA00023125"/>
    </source>
</evidence>
<reference evidence="6 7" key="1">
    <citation type="submission" date="2012-06" db="EMBL/GenBank/DDBJ databases">
        <title>Complete sequence of chromosome of Mycobacterium chubuense NBB4.</title>
        <authorList>
            <consortium name="US DOE Joint Genome Institute"/>
            <person name="Lucas S."/>
            <person name="Han J."/>
            <person name="Lapidus A."/>
            <person name="Cheng J.-F."/>
            <person name="Goodwin L."/>
            <person name="Pitluck S."/>
            <person name="Peters L."/>
            <person name="Mikhailova N."/>
            <person name="Teshima H."/>
            <person name="Detter J.C."/>
            <person name="Han C."/>
            <person name="Tapia R."/>
            <person name="Land M."/>
            <person name="Hauser L."/>
            <person name="Kyrpides N."/>
            <person name="Ivanova N."/>
            <person name="Pagani I."/>
            <person name="Mattes T."/>
            <person name="Holmes A."/>
            <person name="Rutledge P."/>
            <person name="Paulsen I."/>
            <person name="Coleman N."/>
            <person name="Woyke T."/>
        </authorList>
    </citation>
    <scope>NUCLEOTIDE SEQUENCE [LARGE SCALE GENOMIC DNA]</scope>
    <source>
        <strain evidence="6 7">NBB4</strain>
    </source>
</reference>
<dbReference type="PANTHER" id="PTHR30055">
    <property type="entry name" value="HTH-TYPE TRANSCRIPTIONAL REGULATOR RUTR"/>
    <property type="match status" value="1"/>
</dbReference>
<dbReference type="GO" id="GO:0003700">
    <property type="term" value="F:DNA-binding transcription factor activity"/>
    <property type="evidence" value="ECO:0007669"/>
    <property type="project" value="TreeGrafter"/>
</dbReference>
<dbReference type="eggNOG" id="COG1309">
    <property type="taxonomic scope" value="Bacteria"/>
</dbReference>
<keyword evidence="2 4" id="KW-0238">DNA-binding</keyword>
<dbReference type="Pfam" id="PF00440">
    <property type="entry name" value="TetR_N"/>
    <property type="match status" value="1"/>
</dbReference>
<dbReference type="InterPro" id="IPR050109">
    <property type="entry name" value="HTH-type_TetR-like_transc_reg"/>
</dbReference>
<dbReference type="Gene3D" id="1.10.10.60">
    <property type="entry name" value="Homeodomain-like"/>
    <property type="match status" value="1"/>
</dbReference>
<dbReference type="EMBL" id="CP003053">
    <property type="protein sequence ID" value="AFM19287.1"/>
    <property type="molecule type" value="Genomic_DNA"/>
</dbReference>
<dbReference type="PROSITE" id="PS50977">
    <property type="entry name" value="HTH_TETR_2"/>
    <property type="match status" value="1"/>
</dbReference>
<evidence type="ECO:0000256" key="3">
    <source>
        <dbReference type="ARBA" id="ARBA00023163"/>
    </source>
</evidence>
<protein>
    <submittedName>
        <fullName evidence="6">Transcriptional regulator</fullName>
    </submittedName>
</protein>
<evidence type="ECO:0000313" key="7">
    <source>
        <dbReference type="Proteomes" id="UP000006057"/>
    </source>
</evidence>
<evidence type="ECO:0000256" key="1">
    <source>
        <dbReference type="ARBA" id="ARBA00023015"/>
    </source>
</evidence>
<dbReference type="AlphaFoldDB" id="I4BPT0"/>
<name>I4BPT0_MYCCN</name>
<dbReference type="Proteomes" id="UP000006057">
    <property type="component" value="Chromosome"/>
</dbReference>
<sequence>MVNRRGRPRSEAVRTAVLEAAAELALHGGPGAATMDAIARRAEVSRTTIYKWWPSAAAIVLEGLLESVRESITRPPGSTSVEAVVHHVSSLYGILADPAVGPLLRNVIAASASDPAIERALLDQWIIPRRAAVTEVVQDAVERGELAAGTDVEAAVDAMVTSPYYRLMFAMPALDEDAVEQMVHMVWRGCQPAGESCQPE</sequence>
<dbReference type="RefSeq" id="WP_014817755.1">
    <property type="nucleotide sequence ID" value="NC_018027.1"/>
</dbReference>
<keyword evidence="1" id="KW-0805">Transcription regulation</keyword>
<organism evidence="6 7">
    <name type="scientific">Mycolicibacterium chubuense (strain NBB4)</name>
    <name type="common">Mycobacterium chubuense</name>
    <dbReference type="NCBI Taxonomy" id="710421"/>
    <lineage>
        <taxon>Bacteria</taxon>
        <taxon>Bacillati</taxon>
        <taxon>Actinomycetota</taxon>
        <taxon>Actinomycetes</taxon>
        <taxon>Mycobacteriales</taxon>
        <taxon>Mycobacteriaceae</taxon>
        <taxon>Mycolicibacterium</taxon>
    </lineage>
</organism>
<proteinExistence type="predicted"/>
<accession>I4BPT0</accession>
<dbReference type="Gene3D" id="1.10.357.10">
    <property type="entry name" value="Tetracycline Repressor, domain 2"/>
    <property type="match status" value="1"/>
</dbReference>
<dbReference type="GO" id="GO:0000976">
    <property type="term" value="F:transcription cis-regulatory region binding"/>
    <property type="evidence" value="ECO:0007669"/>
    <property type="project" value="TreeGrafter"/>
</dbReference>
<dbReference type="InterPro" id="IPR001647">
    <property type="entry name" value="HTH_TetR"/>
</dbReference>
<feature type="domain" description="HTH tetR-type" evidence="5">
    <location>
        <begin position="11"/>
        <end position="71"/>
    </location>
</feature>
<keyword evidence="7" id="KW-1185">Reference proteome</keyword>
<feature type="DNA-binding region" description="H-T-H motif" evidence="4">
    <location>
        <begin position="34"/>
        <end position="53"/>
    </location>
</feature>
<evidence type="ECO:0000256" key="4">
    <source>
        <dbReference type="PROSITE-ProRule" id="PRU00335"/>
    </source>
</evidence>
<gene>
    <name evidence="6" type="ordered locus">Mycch_4585</name>
</gene>
<dbReference type="InterPro" id="IPR009057">
    <property type="entry name" value="Homeodomain-like_sf"/>
</dbReference>
<dbReference type="InterPro" id="IPR011075">
    <property type="entry name" value="TetR_C"/>
</dbReference>
<dbReference type="PATRIC" id="fig|710421.3.peg.4575"/>
<dbReference type="SUPFAM" id="SSF46689">
    <property type="entry name" value="Homeodomain-like"/>
    <property type="match status" value="1"/>
</dbReference>
<dbReference type="KEGG" id="mcb:Mycch_4585"/>
<dbReference type="OrthoDB" id="9796019at2"/>
<evidence type="ECO:0000259" key="5">
    <source>
        <dbReference type="PROSITE" id="PS50977"/>
    </source>
</evidence>
<evidence type="ECO:0000313" key="6">
    <source>
        <dbReference type="EMBL" id="AFM19287.1"/>
    </source>
</evidence>
<dbReference type="InterPro" id="IPR036271">
    <property type="entry name" value="Tet_transcr_reg_TetR-rel_C_sf"/>
</dbReference>
<dbReference type="HOGENOM" id="CLU_069356_25_6_11"/>
<dbReference type="Pfam" id="PF16859">
    <property type="entry name" value="TetR_C_11"/>
    <property type="match status" value="1"/>
</dbReference>
<keyword evidence="3" id="KW-0804">Transcription</keyword>
<dbReference type="PANTHER" id="PTHR30055:SF148">
    <property type="entry name" value="TETR-FAMILY TRANSCRIPTIONAL REGULATOR"/>
    <property type="match status" value="1"/>
</dbReference>
<dbReference type="STRING" id="710421.Mycch_4585"/>
<dbReference type="SUPFAM" id="SSF48498">
    <property type="entry name" value="Tetracyclin repressor-like, C-terminal domain"/>
    <property type="match status" value="1"/>
</dbReference>